<proteinExistence type="predicted"/>
<feature type="region of interest" description="Disordered" evidence="1">
    <location>
        <begin position="98"/>
        <end position="143"/>
    </location>
</feature>
<reference evidence="2 3" key="1">
    <citation type="journal article" date="2018" name="Mycol. Prog.">
        <title>Coniella lustricola, a new species from submerged detritus.</title>
        <authorList>
            <person name="Raudabaugh D.B."/>
            <person name="Iturriaga T."/>
            <person name="Carver A."/>
            <person name="Mondo S."/>
            <person name="Pangilinan J."/>
            <person name="Lipzen A."/>
            <person name="He G."/>
            <person name="Amirebrahimi M."/>
            <person name="Grigoriev I.V."/>
            <person name="Miller A.N."/>
        </authorList>
    </citation>
    <scope>NUCLEOTIDE SEQUENCE [LARGE SCALE GENOMIC DNA]</scope>
    <source>
        <strain evidence="2 3">B22-T-1</strain>
    </source>
</reference>
<name>A0A2T2ZUQ1_9PEZI</name>
<evidence type="ECO:0000313" key="3">
    <source>
        <dbReference type="Proteomes" id="UP000241462"/>
    </source>
</evidence>
<dbReference type="Proteomes" id="UP000241462">
    <property type="component" value="Unassembled WGS sequence"/>
</dbReference>
<dbReference type="EMBL" id="KZ678663">
    <property type="protein sequence ID" value="PSR77264.1"/>
    <property type="molecule type" value="Genomic_DNA"/>
</dbReference>
<accession>A0A2T2ZUQ1</accession>
<evidence type="ECO:0000256" key="1">
    <source>
        <dbReference type="SAM" id="MobiDB-lite"/>
    </source>
</evidence>
<organism evidence="2 3">
    <name type="scientific">Coniella lustricola</name>
    <dbReference type="NCBI Taxonomy" id="2025994"/>
    <lineage>
        <taxon>Eukaryota</taxon>
        <taxon>Fungi</taxon>
        <taxon>Dikarya</taxon>
        <taxon>Ascomycota</taxon>
        <taxon>Pezizomycotina</taxon>
        <taxon>Sordariomycetes</taxon>
        <taxon>Sordariomycetidae</taxon>
        <taxon>Diaporthales</taxon>
        <taxon>Schizoparmaceae</taxon>
        <taxon>Coniella</taxon>
    </lineage>
</organism>
<dbReference type="AlphaFoldDB" id="A0A2T2ZUQ1"/>
<evidence type="ECO:0000313" key="2">
    <source>
        <dbReference type="EMBL" id="PSR77264.1"/>
    </source>
</evidence>
<keyword evidence="3" id="KW-1185">Reference proteome</keyword>
<dbReference type="InParanoid" id="A0A2T2ZUQ1"/>
<protein>
    <submittedName>
        <fullName evidence="2">Uncharacterized protein</fullName>
    </submittedName>
</protein>
<gene>
    <name evidence="2" type="ORF">BD289DRAFT_151494</name>
</gene>
<sequence length="157" mass="16873">MLIAQLELQGFCPSLNFQLGRARLSARVLSPTLTVNCTTSSSPRKLHSLPRLAIPSSLNIRPSQPLPYRPKVHLQPFISIHLQISTCLLSPTSSQSSLSPLSAQRFHRQPAMAPSAATPGSSRAEAPAPTSQLLPLATGPREHRRATILTHPTAHAG</sequence>